<dbReference type="OrthoDB" id="9796196at2"/>
<evidence type="ECO:0000313" key="12">
    <source>
        <dbReference type="Proteomes" id="UP000184694"/>
    </source>
</evidence>
<keyword evidence="6 9" id="KW-0822">Tryptophan biosynthesis</keyword>
<name>A0A1N6GKG8_9BACT</name>
<dbReference type="Pfam" id="PF00697">
    <property type="entry name" value="PRAI"/>
    <property type="match status" value="1"/>
</dbReference>
<dbReference type="EC" id="5.3.1.24" evidence="3 9"/>
<dbReference type="Gene3D" id="3.20.20.70">
    <property type="entry name" value="Aldolase class I"/>
    <property type="match status" value="1"/>
</dbReference>
<evidence type="ECO:0000256" key="1">
    <source>
        <dbReference type="ARBA" id="ARBA00001164"/>
    </source>
</evidence>
<dbReference type="PANTHER" id="PTHR42894:SF1">
    <property type="entry name" value="N-(5'-PHOSPHORIBOSYL)ANTHRANILATE ISOMERASE"/>
    <property type="match status" value="1"/>
</dbReference>
<dbReference type="InterPro" id="IPR013785">
    <property type="entry name" value="Aldolase_TIM"/>
</dbReference>
<comment type="similarity">
    <text evidence="9">Belongs to the TrpF family.</text>
</comment>
<dbReference type="InterPro" id="IPR001240">
    <property type="entry name" value="PRAI_dom"/>
</dbReference>
<protein>
    <recommendedName>
        <fullName evidence="4 9">N-(5'-phosphoribosyl)anthranilate isomerase</fullName>
        <shortName evidence="9">PRAI</shortName>
        <ecNumber evidence="3 9">5.3.1.24</ecNumber>
    </recommendedName>
</protein>
<dbReference type="EMBL" id="FSRG01000005">
    <property type="protein sequence ID" value="SIO08025.1"/>
    <property type="molecule type" value="Genomic_DNA"/>
</dbReference>
<dbReference type="CDD" id="cd00405">
    <property type="entry name" value="PRAI"/>
    <property type="match status" value="1"/>
</dbReference>
<organism evidence="11 12">
    <name type="scientific">Halodesulfovibrio marinisediminis DSM 17456</name>
    <dbReference type="NCBI Taxonomy" id="1121457"/>
    <lineage>
        <taxon>Bacteria</taxon>
        <taxon>Pseudomonadati</taxon>
        <taxon>Thermodesulfobacteriota</taxon>
        <taxon>Desulfovibrionia</taxon>
        <taxon>Desulfovibrionales</taxon>
        <taxon>Desulfovibrionaceae</taxon>
        <taxon>Halodesulfovibrio</taxon>
    </lineage>
</organism>
<dbReference type="UniPathway" id="UPA00035">
    <property type="reaction ID" value="UER00042"/>
</dbReference>
<dbReference type="InterPro" id="IPR044643">
    <property type="entry name" value="TrpF_fam"/>
</dbReference>
<evidence type="ECO:0000256" key="6">
    <source>
        <dbReference type="ARBA" id="ARBA00022822"/>
    </source>
</evidence>
<dbReference type="SUPFAM" id="SSF51366">
    <property type="entry name" value="Ribulose-phoshate binding barrel"/>
    <property type="match status" value="1"/>
</dbReference>
<dbReference type="PANTHER" id="PTHR42894">
    <property type="entry name" value="N-(5'-PHOSPHORIBOSYL)ANTHRANILATE ISOMERASE"/>
    <property type="match status" value="1"/>
</dbReference>
<evidence type="ECO:0000313" key="11">
    <source>
        <dbReference type="EMBL" id="SIO08025.1"/>
    </source>
</evidence>
<evidence type="ECO:0000256" key="8">
    <source>
        <dbReference type="ARBA" id="ARBA00023235"/>
    </source>
</evidence>
<evidence type="ECO:0000256" key="3">
    <source>
        <dbReference type="ARBA" id="ARBA00012572"/>
    </source>
</evidence>
<accession>A0A1N6GKG8</accession>
<dbReference type="GO" id="GO:0000162">
    <property type="term" value="P:L-tryptophan biosynthetic process"/>
    <property type="evidence" value="ECO:0007669"/>
    <property type="project" value="UniProtKB-UniRule"/>
</dbReference>
<dbReference type="STRING" id="1121457.SAMN02745161_1656"/>
<dbReference type="AlphaFoldDB" id="A0A1N6GKG8"/>
<evidence type="ECO:0000256" key="7">
    <source>
        <dbReference type="ARBA" id="ARBA00023141"/>
    </source>
</evidence>
<comment type="catalytic activity">
    <reaction evidence="1 9">
        <text>N-(5-phospho-beta-D-ribosyl)anthranilate = 1-(2-carboxyphenylamino)-1-deoxy-D-ribulose 5-phosphate</text>
        <dbReference type="Rhea" id="RHEA:21540"/>
        <dbReference type="ChEBI" id="CHEBI:18277"/>
        <dbReference type="ChEBI" id="CHEBI:58613"/>
        <dbReference type="EC" id="5.3.1.24"/>
    </reaction>
</comment>
<sequence>MAHKESFVKVCGITTQQDADLCMELGADLIGFIFDEKSPRAMTVEKVKAIETENVMRVGVFTHHTADEVRLIMQRAKLHLAQLHGDQDTEFAARVGKQKVMKVFWPARYETREELEAEMKKFVDCSRFFLMDAGTSGGGHGKTQNWSFLNGLRGYKTWFVAGGISPDNVSEVLQGCAPCGIDINSGVESEPGKKDPEKLKAVMEALTAPILP</sequence>
<keyword evidence="5 9" id="KW-0028">Amino-acid biosynthesis</keyword>
<reference evidence="12" key="1">
    <citation type="submission" date="2016-11" db="EMBL/GenBank/DDBJ databases">
        <authorList>
            <person name="Varghese N."/>
            <person name="Submissions S."/>
        </authorList>
    </citation>
    <scope>NUCLEOTIDE SEQUENCE [LARGE SCALE GENOMIC DNA]</scope>
    <source>
        <strain evidence="12">DSM 17456</strain>
    </source>
</reference>
<evidence type="ECO:0000256" key="2">
    <source>
        <dbReference type="ARBA" id="ARBA00004664"/>
    </source>
</evidence>
<evidence type="ECO:0000256" key="5">
    <source>
        <dbReference type="ARBA" id="ARBA00022605"/>
    </source>
</evidence>
<keyword evidence="7 9" id="KW-0057">Aromatic amino acid biosynthesis</keyword>
<dbReference type="GO" id="GO:0004640">
    <property type="term" value="F:phosphoribosylanthranilate isomerase activity"/>
    <property type="evidence" value="ECO:0007669"/>
    <property type="project" value="UniProtKB-UniRule"/>
</dbReference>
<dbReference type="InterPro" id="IPR011060">
    <property type="entry name" value="RibuloseP-bd_barrel"/>
</dbReference>
<dbReference type="RefSeq" id="WP_074216474.1">
    <property type="nucleotide sequence ID" value="NZ_FSRG01000005.1"/>
</dbReference>
<evidence type="ECO:0000259" key="10">
    <source>
        <dbReference type="Pfam" id="PF00697"/>
    </source>
</evidence>
<gene>
    <name evidence="9" type="primary">trpF</name>
    <name evidence="11" type="ORF">SAMN02745161_1656</name>
</gene>
<feature type="domain" description="N-(5'phosphoribosyl) anthranilate isomerase (PRAI)" evidence="10">
    <location>
        <begin position="8"/>
        <end position="204"/>
    </location>
</feature>
<keyword evidence="12" id="KW-1185">Reference proteome</keyword>
<keyword evidence="8 9" id="KW-0413">Isomerase</keyword>
<dbReference type="HAMAP" id="MF_00135">
    <property type="entry name" value="PRAI"/>
    <property type="match status" value="1"/>
</dbReference>
<evidence type="ECO:0000256" key="9">
    <source>
        <dbReference type="HAMAP-Rule" id="MF_00135"/>
    </source>
</evidence>
<proteinExistence type="inferred from homology"/>
<dbReference type="Proteomes" id="UP000184694">
    <property type="component" value="Unassembled WGS sequence"/>
</dbReference>
<evidence type="ECO:0000256" key="4">
    <source>
        <dbReference type="ARBA" id="ARBA00022272"/>
    </source>
</evidence>
<comment type="pathway">
    <text evidence="2 9">Amino-acid biosynthesis; L-tryptophan biosynthesis; L-tryptophan from chorismate: step 3/5.</text>
</comment>